<name>A0A814F941_9BILA</name>
<evidence type="ECO:0008006" key="8">
    <source>
        <dbReference type="Google" id="ProtNLM"/>
    </source>
</evidence>
<evidence type="ECO:0000259" key="4">
    <source>
        <dbReference type="Pfam" id="PF23134"/>
    </source>
</evidence>
<protein>
    <recommendedName>
        <fullName evidence="8">Activating signal cointegrator 1</fullName>
    </recommendedName>
</protein>
<dbReference type="OrthoDB" id="338816at2759"/>
<dbReference type="PANTHER" id="PTHR12963:SF4">
    <property type="entry name" value="ACTIVATING SIGNAL COINTEGRATOR 1"/>
    <property type="match status" value="1"/>
</dbReference>
<comment type="caution">
    <text evidence="6">The sequence shown here is derived from an EMBL/GenBank/DDBJ whole genome shotgun (WGS) entry which is preliminary data.</text>
</comment>
<feature type="domain" description="ASCH" evidence="2">
    <location>
        <begin position="391"/>
        <end position="478"/>
    </location>
</feature>
<dbReference type="Pfam" id="PF23135">
    <property type="entry name" value="TRI4_N"/>
    <property type="match status" value="1"/>
</dbReference>
<dbReference type="GO" id="GO:0180022">
    <property type="term" value="C:RQC-trigger complex"/>
    <property type="evidence" value="ECO:0007669"/>
    <property type="project" value="InterPro"/>
</dbReference>
<sequence length="536" mass="61710">MDNLPMVKWLHQELSTLLECDISEEYAKNILNIETESEIREFIGSLLDLSIEKNRLFLSDLLNKIQKPSHHSNVTVYQKPDIEEPKSKFNKKQTKPDSENINPISQLKQQKSKKEFSLLNNQPLQKKNINRKPCECQATKHKLVANCLKCGRIVCEQEGSGPCYFCDNLVCTRQELEKISRGSNKGENLKQDLLSRDWSAFDKLSQTISGEIQAETTSQADEENLRKAIEHKNKLIDFDRTSAKRTQVIDDESDYFNTNSKWLSQQQRGQLEQKEQEMRNKRFGSKLQNQTFTIDFAGRKIVSEKQSVDFTTLAGEIENIMKDPRKQEFVGEQANAVVNLDLDAIKLKFVEDKSMKKGGAKKDNEKATESKINYRLQNPELQTMKDDGMCLTMHQPWASLLVSGIKKHEGRTWYTPFRGRLWIHAASKQPSETDIKEVETFYKCYYSNHQLEFPSSYPTSCLLGYVDLVDCLSADTYKQEYPNGESESEFVFICKNPCELIAKLPMSGQHKIFKLEKSVHTVAKKTSVISHDDELE</sequence>
<keyword evidence="7" id="KW-1185">Reference proteome</keyword>
<feature type="domain" description="TRIP4/RQT4 C2HC5-type zinc finger" evidence="3">
    <location>
        <begin position="132"/>
        <end position="179"/>
    </location>
</feature>
<gene>
    <name evidence="6" type="ORF">OXX778_LOCUS15289</name>
</gene>
<dbReference type="InterPro" id="IPR015947">
    <property type="entry name" value="PUA-like_sf"/>
</dbReference>
<proteinExistence type="predicted"/>
<evidence type="ECO:0000256" key="1">
    <source>
        <dbReference type="SAM" id="MobiDB-lite"/>
    </source>
</evidence>
<dbReference type="Pfam" id="PF06221">
    <property type="entry name" value="zf-C2HC5"/>
    <property type="match status" value="1"/>
</dbReference>
<feature type="domain" description="Activating signal cointegrator 1 third" evidence="4">
    <location>
        <begin position="251"/>
        <end position="304"/>
    </location>
</feature>
<dbReference type="InterPro" id="IPR039128">
    <property type="entry name" value="TRIP4-like"/>
</dbReference>
<reference evidence="6" key="1">
    <citation type="submission" date="2021-02" db="EMBL/GenBank/DDBJ databases">
        <authorList>
            <person name="Nowell W R."/>
        </authorList>
    </citation>
    <scope>NUCLEOTIDE SEQUENCE</scope>
    <source>
        <strain evidence="6">Ploen Becks lab</strain>
    </source>
</reference>
<dbReference type="SUPFAM" id="SSF88697">
    <property type="entry name" value="PUA domain-like"/>
    <property type="match status" value="1"/>
</dbReference>
<dbReference type="PANTHER" id="PTHR12963">
    <property type="entry name" value="THYROID RECEPTOR INTERACTING PROTEIN RELATED"/>
    <property type="match status" value="1"/>
</dbReference>
<dbReference type="GO" id="GO:0008270">
    <property type="term" value="F:zinc ion binding"/>
    <property type="evidence" value="ECO:0007669"/>
    <property type="project" value="InterPro"/>
</dbReference>
<dbReference type="Gene3D" id="2.30.130.30">
    <property type="entry name" value="Hypothetical protein"/>
    <property type="match status" value="1"/>
</dbReference>
<evidence type="ECO:0000259" key="5">
    <source>
        <dbReference type="Pfam" id="PF23135"/>
    </source>
</evidence>
<feature type="region of interest" description="Disordered" evidence="1">
    <location>
        <begin position="73"/>
        <end position="103"/>
    </location>
</feature>
<evidence type="ECO:0000313" key="7">
    <source>
        <dbReference type="Proteomes" id="UP000663879"/>
    </source>
</evidence>
<dbReference type="Pfam" id="PF04266">
    <property type="entry name" value="ASCH"/>
    <property type="match status" value="1"/>
</dbReference>
<dbReference type="AlphaFoldDB" id="A0A814F941"/>
<dbReference type="InterPro" id="IPR056994">
    <property type="entry name" value="TRI4_N"/>
</dbReference>
<evidence type="ECO:0000313" key="6">
    <source>
        <dbReference type="EMBL" id="CAF0978379.1"/>
    </source>
</evidence>
<dbReference type="InterPro" id="IPR007374">
    <property type="entry name" value="ASCH_domain"/>
</dbReference>
<organism evidence="6 7">
    <name type="scientific">Brachionus calyciflorus</name>
    <dbReference type="NCBI Taxonomy" id="104777"/>
    <lineage>
        <taxon>Eukaryota</taxon>
        <taxon>Metazoa</taxon>
        <taxon>Spiralia</taxon>
        <taxon>Gnathifera</taxon>
        <taxon>Rotifera</taxon>
        <taxon>Eurotatoria</taxon>
        <taxon>Monogononta</taxon>
        <taxon>Pseudotrocha</taxon>
        <taxon>Ploima</taxon>
        <taxon>Brachionidae</taxon>
        <taxon>Brachionus</taxon>
    </lineage>
</organism>
<dbReference type="Proteomes" id="UP000663879">
    <property type="component" value="Unassembled WGS sequence"/>
</dbReference>
<dbReference type="GO" id="GO:0072344">
    <property type="term" value="P:rescue of stalled ribosome"/>
    <property type="evidence" value="ECO:0007669"/>
    <property type="project" value="InterPro"/>
</dbReference>
<dbReference type="FunFam" id="2.30.130.30:FF:000002">
    <property type="entry name" value="Activating signal cointegrator 1"/>
    <property type="match status" value="1"/>
</dbReference>
<evidence type="ECO:0000259" key="3">
    <source>
        <dbReference type="Pfam" id="PF06221"/>
    </source>
</evidence>
<dbReference type="InterPro" id="IPR056993">
    <property type="entry name" value="TRIP4_3rd_dom"/>
</dbReference>
<dbReference type="EMBL" id="CAJNOC010003340">
    <property type="protein sequence ID" value="CAF0978379.1"/>
    <property type="molecule type" value="Genomic_DNA"/>
</dbReference>
<accession>A0A814F941</accession>
<dbReference type="CDD" id="cd06554">
    <property type="entry name" value="ASCH_ASC-1_like"/>
    <property type="match status" value="1"/>
</dbReference>
<dbReference type="GO" id="GO:0005634">
    <property type="term" value="C:nucleus"/>
    <property type="evidence" value="ECO:0007669"/>
    <property type="project" value="InterPro"/>
</dbReference>
<evidence type="ECO:0000259" key="2">
    <source>
        <dbReference type="Pfam" id="PF04266"/>
    </source>
</evidence>
<dbReference type="Pfam" id="PF23134">
    <property type="entry name" value="TRIP4_3rd"/>
    <property type="match status" value="1"/>
</dbReference>
<dbReference type="InterPro" id="IPR009349">
    <property type="entry name" value="TRIP4/RQT4_C2HC5_Znf"/>
</dbReference>
<feature type="domain" description="Activating signal cointegrator 1 N-terminal" evidence="5">
    <location>
        <begin position="6"/>
        <end position="66"/>
    </location>
</feature>